<dbReference type="EMBL" id="JANPWB010000002">
    <property type="protein sequence ID" value="KAJ1211187.1"/>
    <property type="molecule type" value="Genomic_DNA"/>
</dbReference>
<feature type="region of interest" description="Disordered" evidence="1">
    <location>
        <begin position="118"/>
        <end position="206"/>
    </location>
</feature>
<protein>
    <submittedName>
        <fullName evidence="2">Uncharacterized protein</fullName>
    </submittedName>
</protein>
<name>A0AAV7WF40_PLEWA</name>
<evidence type="ECO:0000313" key="2">
    <source>
        <dbReference type="EMBL" id="KAJ1211187.1"/>
    </source>
</evidence>
<evidence type="ECO:0000313" key="3">
    <source>
        <dbReference type="Proteomes" id="UP001066276"/>
    </source>
</evidence>
<organism evidence="2 3">
    <name type="scientific">Pleurodeles waltl</name>
    <name type="common">Iberian ribbed newt</name>
    <dbReference type="NCBI Taxonomy" id="8319"/>
    <lineage>
        <taxon>Eukaryota</taxon>
        <taxon>Metazoa</taxon>
        <taxon>Chordata</taxon>
        <taxon>Craniata</taxon>
        <taxon>Vertebrata</taxon>
        <taxon>Euteleostomi</taxon>
        <taxon>Amphibia</taxon>
        <taxon>Batrachia</taxon>
        <taxon>Caudata</taxon>
        <taxon>Salamandroidea</taxon>
        <taxon>Salamandridae</taxon>
        <taxon>Pleurodelinae</taxon>
        <taxon>Pleurodeles</taxon>
    </lineage>
</organism>
<gene>
    <name evidence="2" type="ORF">NDU88_006548</name>
</gene>
<proteinExistence type="predicted"/>
<sequence length="206" mass="21911">MLTIDAEVGRLKRNRLRGRYRGLRGLAEALLRCALRRGSARERTCWDPSGPPSGSGGGLAPSGSGPPGTEDVDGWHRPGARARGPLPLARAGWGGVTGCKGDDPWRGLAWDPVGPLRTELSVGDPAWGADIEDQESDRRSSKLRMDEACSLGRDAGRGPDPEVRRRRAPSQGCVPASLSGVRRPPLAGRSDGEGRTNPITLILRAN</sequence>
<accession>A0AAV7WF40</accession>
<dbReference type="Proteomes" id="UP001066276">
    <property type="component" value="Chromosome 1_2"/>
</dbReference>
<comment type="caution">
    <text evidence="2">The sequence shown here is derived from an EMBL/GenBank/DDBJ whole genome shotgun (WGS) entry which is preliminary data.</text>
</comment>
<reference evidence="2" key="1">
    <citation type="journal article" date="2022" name="bioRxiv">
        <title>Sequencing and chromosome-scale assembly of the giantPleurodeles waltlgenome.</title>
        <authorList>
            <person name="Brown T."/>
            <person name="Elewa A."/>
            <person name="Iarovenko S."/>
            <person name="Subramanian E."/>
            <person name="Araus A.J."/>
            <person name="Petzold A."/>
            <person name="Susuki M."/>
            <person name="Suzuki K.-i.T."/>
            <person name="Hayashi T."/>
            <person name="Toyoda A."/>
            <person name="Oliveira C."/>
            <person name="Osipova E."/>
            <person name="Leigh N.D."/>
            <person name="Simon A."/>
            <person name="Yun M.H."/>
        </authorList>
    </citation>
    <scope>NUCLEOTIDE SEQUENCE</scope>
    <source>
        <strain evidence="2">20211129_DDA</strain>
        <tissue evidence="2">Liver</tissue>
    </source>
</reference>
<evidence type="ECO:0000256" key="1">
    <source>
        <dbReference type="SAM" id="MobiDB-lite"/>
    </source>
</evidence>
<keyword evidence="3" id="KW-1185">Reference proteome</keyword>
<feature type="region of interest" description="Disordered" evidence="1">
    <location>
        <begin position="38"/>
        <end position="88"/>
    </location>
</feature>
<dbReference type="AlphaFoldDB" id="A0AAV7WF40"/>
<feature type="compositionally biased region" description="Basic and acidic residues" evidence="1">
    <location>
        <begin position="136"/>
        <end position="147"/>
    </location>
</feature>
<feature type="compositionally biased region" description="Basic and acidic residues" evidence="1">
    <location>
        <begin position="154"/>
        <end position="163"/>
    </location>
</feature>